<dbReference type="Proteomes" id="UP001564408">
    <property type="component" value="Unassembled WGS sequence"/>
</dbReference>
<keyword evidence="4" id="KW-1185">Reference proteome</keyword>
<keyword evidence="1" id="KW-1133">Transmembrane helix</keyword>
<gene>
    <name evidence="3" type="ORF">ABC977_04685</name>
</gene>
<keyword evidence="1" id="KW-0812">Transmembrane</keyword>
<evidence type="ECO:0000259" key="2">
    <source>
        <dbReference type="Pfam" id="PF09835"/>
    </source>
</evidence>
<dbReference type="RefSeq" id="WP_369666085.1">
    <property type="nucleotide sequence ID" value="NZ_JBDKXB010000004.1"/>
</dbReference>
<dbReference type="InterPro" id="IPR018639">
    <property type="entry name" value="DUF2062"/>
</dbReference>
<evidence type="ECO:0000313" key="3">
    <source>
        <dbReference type="EMBL" id="MEY6431702.1"/>
    </source>
</evidence>
<dbReference type="EMBL" id="JBDKXB010000004">
    <property type="protein sequence ID" value="MEY6431702.1"/>
    <property type="molecule type" value="Genomic_DNA"/>
</dbReference>
<dbReference type="PANTHER" id="PTHR40547">
    <property type="entry name" value="SLL0298 PROTEIN"/>
    <property type="match status" value="1"/>
</dbReference>
<feature type="transmembrane region" description="Helical" evidence="1">
    <location>
        <begin position="125"/>
        <end position="148"/>
    </location>
</feature>
<accession>A0ABV4BB51</accession>
<organism evidence="3 4">
    <name type="scientific">Thioalkalicoccus limnaeus</name>
    <dbReference type="NCBI Taxonomy" id="120681"/>
    <lineage>
        <taxon>Bacteria</taxon>
        <taxon>Pseudomonadati</taxon>
        <taxon>Pseudomonadota</taxon>
        <taxon>Gammaproteobacteria</taxon>
        <taxon>Chromatiales</taxon>
        <taxon>Chromatiaceae</taxon>
        <taxon>Thioalkalicoccus</taxon>
    </lineage>
</organism>
<name>A0ABV4BB51_9GAMM</name>
<comment type="caution">
    <text evidence="3">The sequence shown here is derived from an EMBL/GenBank/DDBJ whole genome shotgun (WGS) entry which is preliminary data.</text>
</comment>
<feature type="domain" description="DUF2062" evidence="2">
    <location>
        <begin position="21"/>
        <end position="159"/>
    </location>
</feature>
<reference evidence="3 4" key="1">
    <citation type="submission" date="2024-05" db="EMBL/GenBank/DDBJ databases">
        <title>Genome Sequence and Characterization of the New Strain Purple Sulfur Bacterium of Genus Thioalkalicoccus.</title>
        <authorList>
            <person name="Bryantseva I.A."/>
            <person name="Kyndt J.A."/>
            <person name="Imhoff J.F."/>
        </authorList>
    </citation>
    <scope>NUCLEOTIDE SEQUENCE [LARGE SCALE GENOMIC DNA]</scope>
    <source>
        <strain evidence="3 4">Um2</strain>
    </source>
</reference>
<protein>
    <submittedName>
        <fullName evidence="3">DUF2062 domain-containing protein</fullName>
    </submittedName>
</protein>
<dbReference type="PANTHER" id="PTHR40547:SF1">
    <property type="entry name" value="SLL0298 PROTEIN"/>
    <property type="match status" value="1"/>
</dbReference>
<sequence>MKRWLTRILPHPKTLRDNRYLRLFGKLLHDPNLWHLNRRSVAGGVAVGGFFMFIPPIGQMPFAAATAILFRVNLPISVALVWLSNPLTMPVIYYAAYRIGARLLGHPPIGFRAEFWADYHNWLGFLGPLMLGSLVCAVLCSGLGYLSVQTIWRWHLRRQIKERRRRFQALASLRLRTPSSNDKT</sequence>
<proteinExistence type="predicted"/>
<evidence type="ECO:0000256" key="1">
    <source>
        <dbReference type="SAM" id="Phobius"/>
    </source>
</evidence>
<evidence type="ECO:0000313" key="4">
    <source>
        <dbReference type="Proteomes" id="UP001564408"/>
    </source>
</evidence>
<dbReference type="Pfam" id="PF09835">
    <property type="entry name" value="DUF2062"/>
    <property type="match status" value="1"/>
</dbReference>
<keyword evidence="1" id="KW-0472">Membrane</keyword>